<name>A0A7C1BD99_UNCW3</name>
<dbReference type="SUPFAM" id="SSF111321">
    <property type="entry name" value="AF1104-like"/>
    <property type="match status" value="1"/>
</dbReference>
<dbReference type="Pfam" id="PF01937">
    <property type="entry name" value="ARMT1-like_dom"/>
    <property type="match status" value="1"/>
</dbReference>
<sequence>MRGAPECFPCSLNQVLKLMRVAGADDETILRAIKDSWEAIRNFGLEKSPAYVATVAIRRARKYFPVDDPYRELKSQHNKLAADMLERIKPILDSSPDPLKAALIVMASGNIIDLGVHHDFDLEGTLRRNLEEGFARDDYGPFREKLKRAKSLLLIADNAGEIVFDLHFLKSLSPDLERYIAVKEGPILNDVTFSEVSGFDTGDVKVVSTGSDGLGVIFEEVSEDFRNLFEEADIVIAKGHANFETLDEAEREVFLLLQVKCQVVARRTRTPVGRAVFLSNRSLARQEGGHDA</sequence>
<accession>A0A7C1BD99</accession>
<protein>
    <submittedName>
        <fullName evidence="2">DUF89 family protein</fullName>
    </submittedName>
</protein>
<dbReference type="InterPro" id="IPR014444">
    <property type="entry name" value="PH1575-like"/>
</dbReference>
<gene>
    <name evidence="2" type="ORF">ENG67_02035</name>
</gene>
<evidence type="ECO:0000313" key="2">
    <source>
        <dbReference type="EMBL" id="HDM89969.1"/>
    </source>
</evidence>
<dbReference type="Gene3D" id="3.40.50.10880">
    <property type="entry name" value="Uncharacterised protein PF01937, DUF89, domain 3"/>
    <property type="match status" value="1"/>
</dbReference>
<dbReference type="Gene3D" id="1.10.285.20">
    <property type="entry name" value="Uncharacterised protein PF01937, DUF89, domain 2"/>
    <property type="match status" value="1"/>
</dbReference>
<organism evidence="2">
    <name type="scientific">candidate division WOR-3 bacterium</name>
    <dbReference type="NCBI Taxonomy" id="2052148"/>
    <lineage>
        <taxon>Bacteria</taxon>
        <taxon>Bacteria division WOR-3</taxon>
    </lineage>
</organism>
<proteinExistence type="predicted"/>
<evidence type="ECO:0000259" key="1">
    <source>
        <dbReference type="Pfam" id="PF01937"/>
    </source>
</evidence>
<dbReference type="PIRSF" id="PIRSF006593">
    <property type="entry name" value="UCP006593"/>
    <property type="match status" value="1"/>
</dbReference>
<dbReference type="AlphaFoldDB" id="A0A7C1BD99"/>
<feature type="domain" description="Damage-control phosphatase ARMT1-like metal-binding" evidence="1">
    <location>
        <begin position="5"/>
        <end position="274"/>
    </location>
</feature>
<reference evidence="2" key="1">
    <citation type="journal article" date="2020" name="mSystems">
        <title>Genome- and Community-Level Interaction Insights into Carbon Utilization and Element Cycling Functions of Hydrothermarchaeota in Hydrothermal Sediment.</title>
        <authorList>
            <person name="Zhou Z."/>
            <person name="Liu Y."/>
            <person name="Xu W."/>
            <person name="Pan J."/>
            <person name="Luo Z.H."/>
            <person name="Li M."/>
        </authorList>
    </citation>
    <scope>NUCLEOTIDE SEQUENCE [LARGE SCALE GENOMIC DNA]</scope>
    <source>
        <strain evidence="2">HyVt-237</strain>
    </source>
</reference>
<dbReference type="Proteomes" id="UP000885931">
    <property type="component" value="Unassembled WGS sequence"/>
</dbReference>
<dbReference type="EMBL" id="DRBW01000074">
    <property type="protein sequence ID" value="HDM89969.1"/>
    <property type="molecule type" value="Genomic_DNA"/>
</dbReference>
<dbReference type="InterPro" id="IPR036075">
    <property type="entry name" value="ARMT-1-like_metal-bd_sf"/>
</dbReference>
<dbReference type="InterPro" id="IPR002791">
    <property type="entry name" value="ARMT1-like_metal-bd"/>
</dbReference>
<comment type="caution">
    <text evidence="2">The sequence shown here is derived from an EMBL/GenBank/DDBJ whole genome shotgun (WGS) entry which is preliminary data.</text>
</comment>